<evidence type="ECO:0000256" key="7">
    <source>
        <dbReference type="ARBA" id="ARBA00023170"/>
    </source>
</evidence>
<evidence type="ECO:0000259" key="10">
    <source>
        <dbReference type="PROSITE" id="PS51843"/>
    </source>
</evidence>
<dbReference type="AlphaFoldDB" id="A0AAV5TK53"/>
<sequence>LATASRDSLHLSPLSPSLSFSALSCFLLVSSLVSVAQQRSTRLVTAIDLFTNRTMAGDFLFLEYEKKRRCLICGVPITECHLGIDSCRACSVFYKRTVLLNPNYIKCKQGNGQCITVEPTSNCRKCRFIKFCEVLARANDNVGDSVDTEEMEDSELITSTSNCSSSEADASSSFIDHTSFFNSEPSCSDPPYLDRIKRGFNLLCLIRKTGEISTMPDEFLPKLADFEGTNLRFYPGTYKTVLANGKIAAAAVCDFANATFDDFRELSEMAKGLVILHSMMLFCHVEATYRAAHHFPNCETVFGGYTTILTQNTVELFLESSPVGVHREDALRHAKKNMSRGAKISKETFLRVKPTQMEVFALLGLAFWNNELASVNDHFMEMVERNRAAIMKEVHAMYKKQGKPDYAMRLGDVLCLLANMEKNVTLASEDFEMYKLMNLFT</sequence>
<dbReference type="SMART" id="SM00399">
    <property type="entry name" value="ZnF_C4"/>
    <property type="match status" value="1"/>
</dbReference>
<feature type="domain" description="Nuclear receptor" evidence="9">
    <location>
        <begin position="67"/>
        <end position="151"/>
    </location>
</feature>
<keyword evidence="6" id="KW-0804">Transcription</keyword>
<name>A0AAV5TK53_9BILA</name>
<dbReference type="InterPro" id="IPR000536">
    <property type="entry name" value="Nucl_hrmn_rcpt_lig-bd"/>
</dbReference>
<keyword evidence="1" id="KW-0479">Metal-binding</keyword>
<evidence type="ECO:0000313" key="12">
    <source>
        <dbReference type="Proteomes" id="UP001432027"/>
    </source>
</evidence>
<dbReference type="Gene3D" id="3.30.50.10">
    <property type="entry name" value="Erythroid Transcription Factor GATA-1, subunit A"/>
    <property type="match status" value="1"/>
</dbReference>
<evidence type="ECO:0008006" key="13">
    <source>
        <dbReference type="Google" id="ProtNLM"/>
    </source>
</evidence>
<keyword evidence="3" id="KW-0862">Zinc</keyword>
<evidence type="ECO:0000256" key="8">
    <source>
        <dbReference type="ARBA" id="ARBA00023242"/>
    </source>
</evidence>
<reference evidence="11" key="1">
    <citation type="submission" date="2023-10" db="EMBL/GenBank/DDBJ databases">
        <title>Genome assembly of Pristionchus species.</title>
        <authorList>
            <person name="Yoshida K."/>
            <person name="Sommer R.J."/>
        </authorList>
    </citation>
    <scope>NUCLEOTIDE SEQUENCE</scope>
    <source>
        <strain evidence="11">RS0144</strain>
    </source>
</reference>
<proteinExistence type="predicted"/>
<evidence type="ECO:0000256" key="4">
    <source>
        <dbReference type="ARBA" id="ARBA00023015"/>
    </source>
</evidence>
<keyword evidence="2" id="KW-0863">Zinc-finger</keyword>
<dbReference type="InterPro" id="IPR001628">
    <property type="entry name" value="Znf_hrmn_rcpt"/>
</dbReference>
<keyword evidence="7" id="KW-0675">Receptor</keyword>
<dbReference type="PROSITE" id="PS51843">
    <property type="entry name" value="NR_LBD"/>
    <property type="match status" value="1"/>
</dbReference>
<evidence type="ECO:0000256" key="5">
    <source>
        <dbReference type="ARBA" id="ARBA00023125"/>
    </source>
</evidence>
<dbReference type="PRINTS" id="PR00047">
    <property type="entry name" value="STROIDFINGER"/>
</dbReference>
<dbReference type="SUPFAM" id="SSF48508">
    <property type="entry name" value="Nuclear receptor ligand-binding domain"/>
    <property type="match status" value="1"/>
</dbReference>
<dbReference type="PANTHER" id="PTHR46011">
    <property type="entry name" value="NUCLEAR HORMONE RECEPTOR FAMILY MEMBER NHR-86-RELATED"/>
    <property type="match status" value="1"/>
</dbReference>
<dbReference type="GO" id="GO:0043565">
    <property type="term" value="F:sequence-specific DNA binding"/>
    <property type="evidence" value="ECO:0007669"/>
    <property type="project" value="InterPro"/>
</dbReference>
<keyword evidence="12" id="KW-1185">Reference proteome</keyword>
<accession>A0AAV5TK53</accession>
<dbReference type="SMART" id="SM00430">
    <property type="entry name" value="HOLI"/>
    <property type="match status" value="1"/>
</dbReference>
<evidence type="ECO:0000256" key="1">
    <source>
        <dbReference type="ARBA" id="ARBA00022723"/>
    </source>
</evidence>
<dbReference type="InterPro" id="IPR035500">
    <property type="entry name" value="NHR-like_dom_sf"/>
</dbReference>
<dbReference type="Proteomes" id="UP001432027">
    <property type="component" value="Unassembled WGS sequence"/>
</dbReference>
<dbReference type="PANTHER" id="PTHR46011:SF6">
    <property type="entry name" value="HIGH ZINC ACTIVATED NUCLEAR RECEPTOR PROTEIN"/>
    <property type="match status" value="1"/>
</dbReference>
<dbReference type="Pfam" id="PF00105">
    <property type="entry name" value="zf-C4"/>
    <property type="match status" value="1"/>
</dbReference>
<dbReference type="GO" id="GO:0003700">
    <property type="term" value="F:DNA-binding transcription factor activity"/>
    <property type="evidence" value="ECO:0007669"/>
    <property type="project" value="InterPro"/>
</dbReference>
<keyword evidence="8" id="KW-0539">Nucleus</keyword>
<keyword evidence="5" id="KW-0238">DNA-binding</keyword>
<comment type="caution">
    <text evidence="11">The sequence shown here is derived from an EMBL/GenBank/DDBJ whole genome shotgun (WGS) entry which is preliminary data.</text>
</comment>
<evidence type="ECO:0000256" key="6">
    <source>
        <dbReference type="ARBA" id="ARBA00023163"/>
    </source>
</evidence>
<feature type="domain" description="NR LBD" evidence="10">
    <location>
        <begin position="215"/>
        <end position="441"/>
    </location>
</feature>
<dbReference type="PROSITE" id="PS51030">
    <property type="entry name" value="NUCLEAR_REC_DBD_2"/>
    <property type="match status" value="1"/>
</dbReference>
<dbReference type="Gene3D" id="1.10.565.10">
    <property type="entry name" value="Retinoid X Receptor"/>
    <property type="match status" value="1"/>
</dbReference>
<feature type="non-terminal residue" evidence="11">
    <location>
        <position position="1"/>
    </location>
</feature>
<evidence type="ECO:0000259" key="9">
    <source>
        <dbReference type="PROSITE" id="PS51030"/>
    </source>
</evidence>
<dbReference type="GO" id="GO:0008270">
    <property type="term" value="F:zinc ion binding"/>
    <property type="evidence" value="ECO:0007669"/>
    <property type="project" value="UniProtKB-KW"/>
</dbReference>
<dbReference type="Pfam" id="PF00104">
    <property type="entry name" value="Hormone_recep"/>
    <property type="match status" value="1"/>
</dbReference>
<dbReference type="EMBL" id="BTSX01000004">
    <property type="protein sequence ID" value="GMS94798.1"/>
    <property type="molecule type" value="Genomic_DNA"/>
</dbReference>
<dbReference type="InterPro" id="IPR013088">
    <property type="entry name" value="Znf_NHR/GATA"/>
</dbReference>
<evidence type="ECO:0000256" key="2">
    <source>
        <dbReference type="ARBA" id="ARBA00022771"/>
    </source>
</evidence>
<keyword evidence="4" id="KW-0805">Transcription regulation</keyword>
<organism evidence="11 12">
    <name type="scientific">Pristionchus entomophagus</name>
    <dbReference type="NCBI Taxonomy" id="358040"/>
    <lineage>
        <taxon>Eukaryota</taxon>
        <taxon>Metazoa</taxon>
        <taxon>Ecdysozoa</taxon>
        <taxon>Nematoda</taxon>
        <taxon>Chromadorea</taxon>
        <taxon>Rhabditida</taxon>
        <taxon>Rhabditina</taxon>
        <taxon>Diplogasteromorpha</taxon>
        <taxon>Diplogasteroidea</taxon>
        <taxon>Neodiplogasteridae</taxon>
        <taxon>Pristionchus</taxon>
    </lineage>
</organism>
<dbReference type="GO" id="GO:0005634">
    <property type="term" value="C:nucleus"/>
    <property type="evidence" value="ECO:0007669"/>
    <property type="project" value="TreeGrafter"/>
</dbReference>
<dbReference type="SUPFAM" id="SSF57716">
    <property type="entry name" value="Glucocorticoid receptor-like (DNA-binding domain)"/>
    <property type="match status" value="1"/>
</dbReference>
<evidence type="ECO:0000256" key="3">
    <source>
        <dbReference type="ARBA" id="ARBA00022833"/>
    </source>
</evidence>
<gene>
    <name evidence="11" type="ORF">PENTCL1PPCAC_16973</name>
</gene>
<evidence type="ECO:0000313" key="11">
    <source>
        <dbReference type="EMBL" id="GMS94798.1"/>
    </source>
</evidence>
<protein>
    <recommendedName>
        <fullName evidence="13">Nuclear receptor</fullName>
    </recommendedName>
</protein>